<sequence length="566" mass="63810">MYSNPKMICSSLCSWPIFNSLESKFVSQIHMVFVYGTLGNEALIVTKDKMVYGLGKNVNGCLGIGNKNATLKPQKVEALCGKDIKTFACGIGPHVLALTKEGEHRLRKVYSWGFNNRGQLAQCVNKKNSLQVISIPTLVQLRTPEGSASMKRIMNIACGSNHSVAITEDGEVYICGDNRFNQLGNIQNRYFNSSDNEYLFKPQLGNDNLDRKKIVHVSCGGTFTMAITKSREVYGWGNNSFGKLGIRENYETIYTPQRVNLEQGLVVVKVVCGIEHTLALTDEKKIYAWGRNNDGQLGIGHTEFTSQPIMLYYQIRPETEIKWVDIAALNCSNISVAVSEEGRVYVWGNCHGEKIVTPTVTPFSNMHDAIARYGPSVMHEPLILYVNGGSDILECLKTAFNDSSTSDLKIEVEGQVIYVHKAILKIRSLHFKTMFQHNWKENNQSTIKPVQFSYVVYKAFLKYLYTDVIDLPIEKTSELLDLAEEYCESNLKQYCIHMIKQGITVSNVAHFYAIAVKCNLQELEKFCVKFAINHKSAMTDDDFVELIQKMMKTFIMKVGKVGDFKK</sequence>
<keyword evidence="1" id="KW-0677">Repeat</keyword>
<dbReference type="PANTHER" id="PTHR22872">
    <property type="entry name" value="BTK-BINDING PROTEIN-RELATED"/>
    <property type="match status" value="1"/>
</dbReference>
<dbReference type="Pfam" id="PF25390">
    <property type="entry name" value="WD40_RLD"/>
    <property type="match status" value="1"/>
</dbReference>
<reference evidence="5" key="1">
    <citation type="journal article" date="2011" name="PLoS Genet.">
        <title>The genome sequence of the leaf-cutter ant Atta cephalotes reveals insights into its obligate symbiotic lifestyle.</title>
        <authorList>
            <person name="Suen G."/>
            <person name="Teiling C."/>
            <person name="Li L."/>
            <person name="Holt C."/>
            <person name="Abouheif E."/>
            <person name="Bornberg-Bauer E."/>
            <person name="Bouffard P."/>
            <person name="Caldera E.J."/>
            <person name="Cash E."/>
            <person name="Cavanaugh A."/>
            <person name="Denas O."/>
            <person name="Elhaik E."/>
            <person name="Fave M.J."/>
            <person name="Gadau J."/>
            <person name="Gibson J.D."/>
            <person name="Graur D."/>
            <person name="Grubbs K.J."/>
            <person name="Hagen D.E."/>
            <person name="Harkins T.T."/>
            <person name="Helmkampf M."/>
            <person name="Hu H."/>
            <person name="Johnson B.R."/>
            <person name="Kim J."/>
            <person name="Marsh S.E."/>
            <person name="Moeller J.A."/>
            <person name="Munoz-Torres M.C."/>
            <person name="Murphy M.C."/>
            <person name="Naughton M.C."/>
            <person name="Nigam S."/>
            <person name="Overson R."/>
            <person name="Rajakumar R."/>
            <person name="Reese J.T."/>
            <person name="Scott J.J."/>
            <person name="Smith C.R."/>
            <person name="Tao S."/>
            <person name="Tsutsui N.D."/>
            <person name="Viljakainen L."/>
            <person name="Wissler L."/>
            <person name="Yandell M.D."/>
            <person name="Zimmer F."/>
            <person name="Taylor J."/>
            <person name="Slater S.C."/>
            <person name="Clifton S.W."/>
            <person name="Warren W.C."/>
            <person name="Elsik C.G."/>
            <person name="Smith C.D."/>
            <person name="Weinstock G.M."/>
            <person name="Gerardo N.M."/>
            <person name="Currie C.R."/>
        </authorList>
    </citation>
    <scope>NUCLEOTIDE SEQUENCE [LARGE SCALE GENOMIC DNA]</scope>
</reference>
<dbReference type="SUPFAM" id="SSF50985">
    <property type="entry name" value="RCC1/BLIP-II"/>
    <property type="match status" value="1"/>
</dbReference>
<dbReference type="CDD" id="cd18298">
    <property type="entry name" value="BTB_POZ_RCBTB1_2"/>
    <property type="match status" value="1"/>
</dbReference>
<dbReference type="OrthoDB" id="70707at2759"/>
<dbReference type="Pfam" id="PF00415">
    <property type="entry name" value="RCC1"/>
    <property type="match status" value="1"/>
</dbReference>
<dbReference type="KEGG" id="acep:105621863"/>
<dbReference type="PROSITE" id="PS00626">
    <property type="entry name" value="RCC1_2"/>
    <property type="match status" value="1"/>
</dbReference>
<reference evidence="4" key="2">
    <citation type="submission" date="2016-04" db="UniProtKB">
        <authorList>
            <consortium name="EnsemblMetazoa"/>
        </authorList>
    </citation>
    <scope>IDENTIFICATION</scope>
</reference>
<name>A0A158NMD4_ATTCE</name>
<dbReference type="EMBL" id="ADTU01020389">
    <property type="status" value="NOT_ANNOTATED_CDS"/>
    <property type="molecule type" value="Genomic_DNA"/>
</dbReference>
<dbReference type="Proteomes" id="UP000005205">
    <property type="component" value="Unassembled WGS sequence"/>
</dbReference>
<dbReference type="SUPFAM" id="SSF54695">
    <property type="entry name" value="POZ domain"/>
    <property type="match status" value="1"/>
</dbReference>
<dbReference type="EnsemblMetazoa" id="XM_012203302.1">
    <property type="protein sequence ID" value="XP_012058692.1"/>
    <property type="gene ID" value="LOC105621863"/>
</dbReference>
<organism evidence="4 5">
    <name type="scientific">Atta cephalotes</name>
    <name type="common">Leafcutter ant</name>
    <dbReference type="NCBI Taxonomy" id="12957"/>
    <lineage>
        <taxon>Eukaryota</taxon>
        <taxon>Metazoa</taxon>
        <taxon>Ecdysozoa</taxon>
        <taxon>Arthropoda</taxon>
        <taxon>Hexapoda</taxon>
        <taxon>Insecta</taxon>
        <taxon>Pterygota</taxon>
        <taxon>Neoptera</taxon>
        <taxon>Endopterygota</taxon>
        <taxon>Hymenoptera</taxon>
        <taxon>Apocrita</taxon>
        <taxon>Aculeata</taxon>
        <taxon>Formicoidea</taxon>
        <taxon>Formicidae</taxon>
        <taxon>Myrmicinae</taxon>
        <taxon>Atta</taxon>
    </lineage>
</organism>
<dbReference type="PROSITE" id="PS50097">
    <property type="entry name" value="BTB"/>
    <property type="match status" value="1"/>
</dbReference>
<feature type="repeat" description="RCC1" evidence="2">
    <location>
        <begin position="107"/>
        <end position="169"/>
    </location>
</feature>
<dbReference type="eggNOG" id="KOG1426">
    <property type="taxonomic scope" value="Eukaryota"/>
</dbReference>
<evidence type="ECO:0000313" key="4">
    <source>
        <dbReference type="EnsemblMetazoa" id="XP_012058692.1"/>
    </source>
</evidence>
<dbReference type="AlphaFoldDB" id="A0A158NMD4"/>
<evidence type="ECO:0000256" key="2">
    <source>
        <dbReference type="PROSITE-ProRule" id="PRU00235"/>
    </source>
</evidence>
<dbReference type="InterPro" id="IPR000408">
    <property type="entry name" value="Reg_chr_condens"/>
</dbReference>
<dbReference type="InterPro" id="IPR058923">
    <property type="entry name" value="RCC1-like_dom"/>
</dbReference>
<dbReference type="InParanoid" id="A0A158NMD4"/>
<feature type="repeat" description="RCC1" evidence="2">
    <location>
        <begin position="170"/>
        <end position="230"/>
    </location>
</feature>
<dbReference type="InterPro" id="IPR000210">
    <property type="entry name" value="BTB/POZ_dom"/>
</dbReference>
<dbReference type="Gene3D" id="2.130.10.30">
    <property type="entry name" value="Regulator of chromosome condensation 1/beta-lactamase-inhibitor protein II"/>
    <property type="match status" value="1"/>
</dbReference>
<proteinExistence type="predicted"/>
<gene>
    <name evidence="4" type="primary">105621863</name>
</gene>
<dbReference type="Pfam" id="PF00651">
    <property type="entry name" value="BTB"/>
    <property type="match status" value="1"/>
</dbReference>
<protein>
    <recommendedName>
        <fullName evidence="3">BTB domain-containing protein</fullName>
    </recommendedName>
</protein>
<accession>A0A158NMD4</accession>
<dbReference type="PRINTS" id="PR00633">
    <property type="entry name" value="RCCNDNSATION"/>
</dbReference>
<keyword evidence="5" id="KW-1185">Reference proteome</keyword>
<feature type="repeat" description="RCC1" evidence="2">
    <location>
        <begin position="284"/>
        <end position="339"/>
    </location>
</feature>
<evidence type="ECO:0000259" key="3">
    <source>
        <dbReference type="PROSITE" id="PS50097"/>
    </source>
</evidence>
<dbReference type="PROSITE" id="PS50012">
    <property type="entry name" value="RCC1_3"/>
    <property type="match status" value="4"/>
</dbReference>
<dbReference type="InterPro" id="IPR051625">
    <property type="entry name" value="Signaling_Regulatory_Domain"/>
</dbReference>
<dbReference type="InterPro" id="IPR011333">
    <property type="entry name" value="SKP1/BTB/POZ_sf"/>
</dbReference>
<dbReference type="STRING" id="12957.A0A158NMD4"/>
<dbReference type="SMART" id="SM00225">
    <property type="entry name" value="BTB"/>
    <property type="match status" value="1"/>
</dbReference>
<dbReference type="InterPro" id="IPR009091">
    <property type="entry name" value="RCC1/BLIP-II"/>
</dbReference>
<evidence type="ECO:0000256" key="1">
    <source>
        <dbReference type="ARBA" id="ARBA00022737"/>
    </source>
</evidence>
<dbReference type="PANTHER" id="PTHR22872:SF10">
    <property type="entry name" value="ULTRAVIOLET-B RECEPTOR UVR8"/>
    <property type="match status" value="1"/>
</dbReference>
<feature type="repeat" description="RCC1" evidence="2">
    <location>
        <begin position="231"/>
        <end position="283"/>
    </location>
</feature>
<dbReference type="Gene3D" id="3.30.710.10">
    <property type="entry name" value="Potassium Channel Kv1.1, Chain A"/>
    <property type="match status" value="1"/>
</dbReference>
<feature type="domain" description="BTB" evidence="3">
    <location>
        <begin position="406"/>
        <end position="473"/>
    </location>
</feature>
<evidence type="ECO:0000313" key="5">
    <source>
        <dbReference type="Proteomes" id="UP000005205"/>
    </source>
</evidence>